<dbReference type="GO" id="GO:0016020">
    <property type="term" value="C:membrane"/>
    <property type="evidence" value="ECO:0007669"/>
    <property type="project" value="UniProtKB-SubCell"/>
</dbReference>
<evidence type="ECO:0000313" key="7">
    <source>
        <dbReference type="EMBL" id="PIK62051.1"/>
    </source>
</evidence>
<proteinExistence type="predicted"/>
<feature type="transmembrane region" description="Helical" evidence="5">
    <location>
        <begin position="98"/>
        <end position="116"/>
    </location>
</feature>
<dbReference type="InterPro" id="IPR000620">
    <property type="entry name" value="EamA_dom"/>
</dbReference>
<feature type="transmembrane region" description="Helical" evidence="5">
    <location>
        <begin position="66"/>
        <end position="86"/>
    </location>
</feature>
<gene>
    <name evidence="7" type="ORF">BSL78_01062</name>
</gene>
<dbReference type="EMBL" id="MRZV01000020">
    <property type="protein sequence ID" value="PIK62051.1"/>
    <property type="molecule type" value="Genomic_DNA"/>
</dbReference>
<feature type="transmembrane region" description="Helical" evidence="5">
    <location>
        <begin position="128"/>
        <end position="145"/>
    </location>
</feature>
<keyword evidence="4 5" id="KW-0472">Membrane</keyword>
<dbReference type="PANTHER" id="PTHR22911:SF6">
    <property type="entry name" value="SOLUTE CARRIER FAMILY 35 MEMBER G1"/>
    <property type="match status" value="1"/>
</dbReference>
<comment type="caution">
    <text evidence="7">The sequence shown here is derived from an EMBL/GenBank/DDBJ whole genome shotgun (WGS) entry which is preliminary data.</text>
</comment>
<dbReference type="Proteomes" id="UP000230750">
    <property type="component" value="Unassembled WGS sequence"/>
</dbReference>
<protein>
    <submittedName>
        <fullName evidence="7">Putative solute carrier family 35 member G1</fullName>
    </submittedName>
</protein>
<evidence type="ECO:0000256" key="5">
    <source>
        <dbReference type="SAM" id="Phobius"/>
    </source>
</evidence>
<dbReference type="InterPro" id="IPR037185">
    <property type="entry name" value="EmrE-like"/>
</dbReference>
<feature type="transmembrane region" description="Helical" evidence="5">
    <location>
        <begin position="215"/>
        <end position="235"/>
    </location>
</feature>
<accession>A0A2G8LP80</accession>
<evidence type="ECO:0000256" key="4">
    <source>
        <dbReference type="ARBA" id="ARBA00023136"/>
    </source>
</evidence>
<keyword evidence="2 5" id="KW-0812">Transmembrane</keyword>
<evidence type="ECO:0000256" key="2">
    <source>
        <dbReference type="ARBA" id="ARBA00022692"/>
    </source>
</evidence>
<evidence type="ECO:0000256" key="3">
    <source>
        <dbReference type="ARBA" id="ARBA00022989"/>
    </source>
</evidence>
<name>A0A2G8LP80_STIJA</name>
<keyword evidence="8" id="KW-1185">Reference proteome</keyword>
<feature type="transmembrane region" description="Helical" evidence="5">
    <location>
        <begin position="247"/>
        <end position="270"/>
    </location>
</feature>
<feature type="domain" description="EamA" evidence="6">
    <location>
        <begin position="214"/>
        <end position="348"/>
    </location>
</feature>
<organism evidence="7 8">
    <name type="scientific">Stichopus japonicus</name>
    <name type="common">Sea cucumber</name>
    <dbReference type="NCBI Taxonomy" id="307972"/>
    <lineage>
        <taxon>Eukaryota</taxon>
        <taxon>Metazoa</taxon>
        <taxon>Echinodermata</taxon>
        <taxon>Eleutherozoa</taxon>
        <taxon>Echinozoa</taxon>
        <taxon>Holothuroidea</taxon>
        <taxon>Aspidochirotacea</taxon>
        <taxon>Aspidochirotida</taxon>
        <taxon>Stichopodidae</taxon>
        <taxon>Apostichopus</taxon>
    </lineage>
</organism>
<keyword evidence="3 5" id="KW-1133">Transmembrane helix</keyword>
<evidence type="ECO:0000313" key="8">
    <source>
        <dbReference type="Proteomes" id="UP000230750"/>
    </source>
</evidence>
<feature type="domain" description="EamA" evidence="6">
    <location>
        <begin position="64"/>
        <end position="196"/>
    </location>
</feature>
<sequence>MAQVEIELKTAEGSTVNGESYLEIKSDIRGCSGSIVAIQQEDTSEIDNEKLHPKTLSHCLYSQRGILCTLLSTVVFAVQGVVVSFLKDDLTSTEIVAIRLWLIFGITLPIVIARRIPIIATKKDMRFLILRSLLGTANLVLKYVAYQNMSVGDATAIFQATPAFTGIFARIFLKEPFRILEMSVVLLSAVGVVIVSQPAFLFPSNRSGVENSLKGIISALSTMILTSLIFVVMRAMGKQNIRPFQTVLYFTFIGGLLLSAFNMVSGIWTIPQCGMVRYSMVALGVIGFFGQALITYVFTVENAVIVSVLRTNEVIAAFLLEFLILGVAPSLFSGLGSALIIASSLLLSYKKILRNRSSTVSRNTCRNSFDEEDET</sequence>
<dbReference type="PANTHER" id="PTHR22911">
    <property type="entry name" value="ACYL-MALONYL CONDENSING ENZYME-RELATED"/>
    <property type="match status" value="1"/>
</dbReference>
<reference evidence="7 8" key="1">
    <citation type="journal article" date="2017" name="PLoS Biol.">
        <title>The sea cucumber genome provides insights into morphological evolution and visceral regeneration.</title>
        <authorList>
            <person name="Zhang X."/>
            <person name="Sun L."/>
            <person name="Yuan J."/>
            <person name="Sun Y."/>
            <person name="Gao Y."/>
            <person name="Zhang L."/>
            <person name="Li S."/>
            <person name="Dai H."/>
            <person name="Hamel J.F."/>
            <person name="Liu C."/>
            <person name="Yu Y."/>
            <person name="Liu S."/>
            <person name="Lin W."/>
            <person name="Guo K."/>
            <person name="Jin S."/>
            <person name="Xu P."/>
            <person name="Storey K.B."/>
            <person name="Huan P."/>
            <person name="Zhang T."/>
            <person name="Zhou Y."/>
            <person name="Zhang J."/>
            <person name="Lin C."/>
            <person name="Li X."/>
            <person name="Xing L."/>
            <person name="Huo D."/>
            <person name="Sun M."/>
            <person name="Wang L."/>
            <person name="Mercier A."/>
            <person name="Li F."/>
            <person name="Yang H."/>
            <person name="Xiang J."/>
        </authorList>
    </citation>
    <scope>NUCLEOTIDE SEQUENCE [LARGE SCALE GENOMIC DNA]</scope>
    <source>
        <strain evidence="7">Shaxun</strain>
        <tissue evidence="7">Muscle</tissue>
    </source>
</reference>
<dbReference type="OrthoDB" id="306876at2759"/>
<comment type="subcellular location">
    <subcellularLocation>
        <location evidence="1">Membrane</location>
        <topology evidence="1">Multi-pass membrane protein</topology>
    </subcellularLocation>
</comment>
<evidence type="ECO:0000256" key="1">
    <source>
        <dbReference type="ARBA" id="ARBA00004141"/>
    </source>
</evidence>
<evidence type="ECO:0000259" key="6">
    <source>
        <dbReference type="Pfam" id="PF00892"/>
    </source>
</evidence>
<feature type="transmembrane region" description="Helical" evidence="5">
    <location>
        <begin position="151"/>
        <end position="172"/>
    </location>
</feature>
<dbReference type="Pfam" id="PF00892">
    <property type="entry name" value="EamA"/>
    <property type="match status" value="2"/>
</dbReference>
<feature type="transmembrane region" description="Helical" evidence="5">
    <location>
        <begin position="184"/>
        <end position="203"/>
    </location>
</feature>
<feature type="transmembrane region" description="Helical" evidence="5">
    <location>
        <begin position="331"/>
        <end position="349"/>
    </location>
</feature>
<feature type="transmembrane region" description="Helical" evidence="5">
    <location>
        <begin position="276"/>
        <end position="298"/>
    </location>
</feature>
<dbReference type="AlphaFoldDB" id="A0A2G8LP80"/>
<dbReference type="SUPFAM" id="SSF103481">
    <property type="entry name" value="Multidrug resistance efflux transporter EmrE"/>
    <property type="match status" value="2"/>
</dbReference>